<evidence type="ECO:0000313" key="1">
    <source>
        <dbReference type="EMBL" id="KZP21995.1"/>
    </source>
</evidence>
<name>A0A166KKG9_9AGAM</name>
<keyword evidence="2" id="KW-1185">Reference proteome</keyword>
<proteinExistence type="predicted"/>
<dbReference type="EMBL" id="KV417543">
    <property type="protein sequence ID" value="KZP21995.1"/>
    <property type="molecule type" value="Genomic_DNA"/>
</dbReference>
<organism evidence="1 2">
    <name type="scientific">Athelia psychrophila</name>
    <dbReference type="NCBI Taxonomy" id="1759441"/>
    <lineage>
        <taxon>Eukaryota</taxon>
        <taxon>Fungi</taxon>
        <taxon>Dikarya</taxon>
        <taxon>Basidiomycota</taxon>
        <taxon>Agaricomycotina</taxon>
        <taxon>Agaricomycetes</taxon>
        <taxon>Agaricomycetidae</taxon>
        <taxon>Atheliales</taxon>
        <taxon>Atheliaceae</taxon>
        <taxon>Athelia</taxon>
    </lineage>
</organism>
<dbReference type="Proteomes" id="UP000076532">
    <property type="component" value="Unassembled WGS sequence"/>
</dbReference>
<accession>A0A166KKG9</accession>
<reference evidence="1 2" key="1">
    <citation type="journal article" date="2016" name="Mol. Biol. Evol.">
        <title>Comparative Genomics of Early-Diverging Mushroom-Forming Fungi Provides Insights into the Origins of Lignocellulose Decay Capabilities.</title>
        <authorList>
            <person name="Nagy L.G."/>
            <person name="Riley R."/>
            <person name="Tritt A."/>
            <person name="Adam C."/>
            <person name="Daum C."/>
            <person name="Floudas D."/>
            <person name="Sun H."/>
            <person name="Yadav J.S."/>
            <person name="Pangilinan J."/>
            <person name="Larsson K.H."/>
            <person name="Matsuura K."/>
            <person name="Barry K."/>
            <person name="Labutti K."/>
            <person name="Kuo R."/>
            <person name="Ohm R.A."/>
            <person name="Bhattacharya S.S."/>
            <person name="Shirouzu T."/>
            <person name="Yoshinaga Y."/>
            <person name="Martin F.M."/>
            <person name="Grigoriev I.V."/>
            <person name="Hibbett D.S."/>
        </authorList>
    </citation>
    <scope>NUCLEOTIDE SEQUENCE [LARGE SCALE GENOMIC DNA]</scope>
    <source>
        <strain evidence="1 2">CBS 109695</strain>
    </source>
</reference>
<gene>
    <name evidence="1" type="ORF">FIBSPDRAFT_496122</name>
</gene>
<dbReference type="AlphaFoldDB" id="A0A166KKG9"/>
<evidence type="ECO:0000313" key="2">
    <source>
        <dbReference type="Proteomes" id="UP000076532"/>
    </source>
</evidence>
<sequence>MTISPYTISARIPSSAGDSFALRTHAFSYMFRIQETNPPRASSPPPQVLTRRVFLLQRSSLIHQAHAARYLAVNWKGMKEPRERSHARG</sequence>
<protein>
    <submittedName>
        <fullName evidence="1">Uncharacterized protein</fullName>
    </submittedName>
</protein>